<dbReference type="Proteomes" id="UP000807115">
    <property type="component" value="Chromosome 1"/>
</dbReference>
<feature type="transmembrane region" description="Helical" evidence="6">
    <location>
        <begin position="49"/>
        <end position="71"/>
    </location>
</feature>
<comment type="caution">
    <text evidence="7">The sequence shown here is derived from an EMBL/GenBank/DDBJ whole genome shotgun (WGS) entry which is preliminary data.</text>
</comment>
<gene>
    <name evidence="7" type="ORF">BDA96_01G223900</name>
</gene>
<evidence type="ECO:0000256" key="3">
    <source>
        <dbReference type="ARBA" id="ARBA00022692"/>
    </source>
</evidence>
<keyword evidence="4 6" id="KW-1133">Transmembrane helix</keyword>
<dbReference type="OMA" id="AFRHRIP"/>
<evidence type="ECO:0000256" key="1">
    <source>
        <dbReference type="ARBA" id="ARBA00004370"/>
    </source>
</evidence>
<evidence type="ECO:0000313" key="7">
    <source>
        <dbReference type="EMBL" id="KAG0549078.1"/>
    </source>
</evidence>
<proteinExistence type="inferred from homology"/>
<organism evidence="7 8">
    <name type="scientific">Sorghum bicolor</name>
    <name type="common">Sorghum</name>
    <name type="synonym">Sorghum vulgare</name>
    <dbReference type="NCBI Taxonomy" id="4558"/>
    <lineage>
        <taxon>Eukaryota</taxon>
        <taxon>Viridiplantae</taxon>
        <taxon>Streptophyta</taxon>
        <taxon>Embryophyta</taxon>
        <taxon>Tracheophyta</taxon>
        <taxon>Spermatophyta</taxon>
        <taxon>Magnoliopsida</taxon>
        <taxon>Liliopsida</taxon>
        <taxon>Poales</taxon>
        <taxon>Poaceae</taxon>
        <taxon>PACMAD clade</taxon>
        <taxon>Panicoideae</taxon>
        <taxon>Andropogonodae</taxon>
        <taxon>Andropogoneae</taxon>
        <taxon>Sorghinae</taxon>
        <taxon>Sorghum</taxon>
    </lineage>
</organism>
<dbReference type="KEGG" id="sbi:8065832"/>
<dbReference type="AlphaFoldDB" id="A0A921S016"/>
<dbReference type="GO" id="GO:0016020">
    <property type="term" value="C:membrane"/>
    <property type="evidence" value="ECO:0007669"/>
    <property type="project" value="UniProtKB-SubCell"/>
</dbReference>
<evidence type="ECO:0000256" key="6">
    <source>
        <dbReference type="SAM" id="Phobius"/>
    </source>
</evidence>
<comment type="subcellular location">
    <subcellularLocation>
        <location evidence="1">Membrane</location>
    </subcellularLocation>
</comment>
<dbReference type="OrthoDB" id="2014662at2759"/>
<dbReference type="PANTHER" id="PTHR28525:SF1">
    <property type="entry name" value="REACTIVE OXYGEN SPECIES MODULATOR 1"/>
    <property type="match status" value="1"/>
</dbReference>
<dbReference type="SMART" id="SM01378">
    <property type="entry name" value="Romo1"/>
    <property type="match status" value="1"/>
</dbReference>
<name>A0A921S016_SORBI</name>
<reference evidence="7" key="1">
    <citation type="journal article" date="2019" name="BMC Genomics">
        <title>A new reference genome for Sorghum bicolor reveals high levels of sequence similarity between sweet and grain genotypes: implications for the genetics of sugar metabolism.</title>
        <authorList>
            <person name="Cooper E.A."/>
            <person name="Brenton Z.W."/>
            <person name="Flinn B.S."/>
            <person name="Jenkins J."/>
            <person name="Shu S."/>
            <person name="Flowers D."/>
            <person name="Luo F."/>
            <person name="Wang Y."/>
            <person name="Xia P."/>
            <person name="Barry K."/>
            <person name="Daum C."/>
            <person name="Lipzen A."/>
            <person name="Yoshinaga Y."/>
            <person name="Schmutz J."/>
            <person name="Saski C."/>
            <person name="Vermerris W."/>
            <person name="Kresovich S."/>
        </authorList>
    </citation>
    <scope>NUCLEOTIDE SEQUENCE</scope>
</reference>
<evidence type="ECO:0000313" key="8">
    <source>
        <dbReference type="Proteomes" id="UP000807115"/>
    </source>
</evidence>
<dbReference type="EMBL" id="CM027680">
    <property type="protein sequence ID" value="KAG0549078.1"/>
    <property type="molecule type" value="Genomic_DNA"/>
</dbReference>
<reference evidence="7" key="2">
    <citation type="submission" date="2020-10" db="EMBL/GenBank/DDBJ databases">
        <authorList>
            <person name="Cooper E.A."/>
            <person name="Brenton Z.W."/>
            <person name="Flinn B.S."/>
            <person name="Jenkins J."/>
            <person name="Shu S."/>
            <person name="Flowers D."/>
            <person name="Luo F."/>
            <person name="Wang Y."/>
            <person name="Xia P."/>
            <person name="Barry K."/>
            <person name="Daum C."/>
            <person name="Lipzen A."/>
            <person name="Yoshinaga Y."/>
            <person name="Schmutz J."/>
            <person name="Saski C."/>
            <person name="Vermerris W."/>
            <person name="Kresovich S."/>
        </authorList>
    </citation>
    <scope>NUCLEOTIDE SEQUENCE</scope>
</reference>
<dbReference type="Gramene" id="EER91445">
    <property type="protein sequence ID" value="EER91445"/>
    <property type="gene ID" value="SORBI_3001G209900"/>
</dbReference>
<evidence type="ECO:0008006" key="9">
    <source>
        <dbReference type="Google" id="ProtNLM"/>
    </source>
</evidence>
<accession>A0A921S016</accession>
<comment type="similarity">
    <text evidence="2">Belongs to the MGR2 family.</text>
</comment>
<evidence type="ECO:0000256" key="2">
    <source>
        <dbReference type="ARBA" id="ARBA00007839"/>
    </source>
</evidence>
<evidence type="ECO:0000256" key="4">
    <source>
        <dbReference type="ARBA" id="ARBA00022989"/>
    </source>
</evidence>
<keyword evidence="5 6" id="KW-0472">Membrane</keyword>
<dbReference type="InterPro" id="IPR018450">
    <property type="entry name" value="Romo1/Mgr2"/>
</dbReference>
<dbReference type="PANTHER" id="PTHR28525">
    <property type="entry name" value="REACTIVE OXYGEN SPECIES MODULATOR 1"/>
    <property type="match status" value="1"/>
</dbReference>
<sequence>MAARSNNNCLAQVGAGVAVGGALGGAVGACYGTFEAFRHRIPGLLKIRYVGRATVSTAVAFGLFMGAGSLIHSGRSN</sequence>
<keyword evidence="3 6" id="KW-0812">Transmembrane</keyword>
<dbReference type="PROSITE" id="PS51257">
    <property type="entry name" value="PROKAR_LIPOPROTEIN"/>
    <property type="match status" value="1"/>
</dbReference>
<evidence type="ECO:0000256" key="5">
    <source>
        <dbReference type="ARBA" id="ARBA00023136"/>
    </source>
</evidence>
<protein>
    <recommendedName>
        <fullName evidence="9">Reactive oxygen species modulator 1</fullName>
    </recommendedName>
</protein>
<feature type="transmembrane region" description="Helical" evidence="6">
    <location>
        <begin position="12"/>
        <end position="37"/>
    </location>
</feature>
<dbReference type="Pfam" id="PF10247">
    <property type="entry name" value="Romo1"/>
    <property type="match status" value="1"/>
</dbReference>